<proteinExistence type="predicted"/>
<accession>A0A0C9V523</accession>
<dbReference type="Proteomes" id="UP000054279">
    <property type="component" value="Unassembled WGS sequence"/>
</dbReference>
<evidence type="ECO:0000313" key="2">
    <source>
        <dbReference type="EMBL" id="KIJ32600.1"/>
    </source>
</evidence>
<reference evidence="2 3" key="1">
    <citation type="submission" date="2014-06" db="EMBL/GenBank/DDBJ databases">
        <title>Evolutionary Origins and Diversification of the Mycorrhizal Mutualists.</title>
        <authorList>
            <consortium name="DOE Joint Genome Institute"/>
            <consortium name="Mycorrhizal Genomics Consortium"/>
            <person name="Kohler A."/>
            <person name="Kuo A."/>
            <person name="Nagy L.G."/>
            <person name="Floudas D."/>
            <person name="Copeland A."/>
            <person name="Barry K.W."/>
            <person name="Cichocki N."/>
            <person name="Veneault-Fourrey C."/>
            <person name="LaButti K."/>
            <person name="Lindquist E.A."/>
            <person name="Lipzen A."/>
            <person name="Lundell T."/>
            <person name="Morin E."/>
            <person name="Murat C."/>
            <person name="Riley R."/>
            <person name="Ohm R."/>
            <person name="Sun H."/>
            <person name="Tunlid A."/>
            <person name="Henrissat B."/>
            <person name="Grigoriev I.V."/>
            <person name="Hibbett D.S."/>
            <person name="Martin F."/>
        </authorList>
    </citation>
    <scope>NUCLEOTIDE SEQUENCE [LARGE SCALE GENOMIC DNA]</scope>
    <source>
        <strain evidence="2 3">SS14</strain>
    </source>
</reference>
<dbReference type="InterPro" id="IPR023780">
    <property type="entry name" value="Chromo_domain"/>
</dbReference>
<evidence type="ECO:0000259" key="1">
    <source>
        <dbReference type="PROSITE" id="PS50013"/>
    </source>
</evidence>
<dbReference type="SUPFAM" id="SSF54160">
    <property type="entry name" value="Chromo domain-like"/>
    <property type="match status" value="1"/>
</dbReference>
<dbReference type="EMBL" id="KN837225">
    <property type="protein sequence ID" value="KIJ32600.1"/>
    <property type="molecule type" value="Genomic_DNA"/>
</dbReference>
<dbReference type="Pfam" id="PF00385">
    <property type="entry name" value="Chromo"/>
    <property type="match status" value="1"/>
</dbReference>
<name>A0A0C9V523_SPHS4</name>
<keyword evidence="3" id="KW-1185">Reference proteome</keyword>
<evidence type="ECO:0000313" key="3">
    <source>
        <dbReference type="Proteomes" id="UP000054279"/>
    </source>
</evidence>
<organism evidence="2 3">
    <name type="scientific">Sphaerobolus stellatus (strain SS14)</name>
    <dbReference type="NCBI Taxonomy" id="990650"/>
    <lineage>
        <taxon>Eukaryota</taxon>
        <taxon>Fungi</taxon>
        <taxon>Dikarya</taxon>
        <taxon>Basidiomycota</taxon>
        <taxon>Agaricomycotina</taxon>
        <taxon>Agaricomycetes</taxon>
        <taxon>Phallomycetidae</taxon>
        <taxon>Geastrales</taxon>
        <taxon>Sphaerobolaceae</taxon>
        <taxon>Sphaerobolus</taxon>
    </lineage>
</organism>
<dbReference type="InterPro" id="IPR016197">
    <property type="entry name" value="Chromo-like_dom_sf"/>
</dbReference>
<dbReference type="HOGENOM" id="CLU_000384_31_0_1"/>
<dbReference type="GO" id="GO:0006338">
    <property type="term" value="P:chromatin remodeling"/>
    <property type="evidence" value="ECO:0007669"/>
    <property type="project" value="UniProtKB-ARBA"/>
</dbReference>
<protein>
    <recommendedName>
        <fullName evidence="1">Chromo domain-containing protein</fullName>
    </recommendedName>
</protein>
<dbReference type="InterPro" id="IPR000953">
    <property type="entry name" value="Chromo/chromo_shadow_dom"/>
</dbReference>
<dbReference type="PROSITE" id="PS50013">
    <property type="entry name" value="CHROMO_2"/>
    <property type="match status" value="1"/>
</dbReference>
<dbReference type="OrthoDB" id="3364639at2759"/>
<feature type="domain" description="Chromo" evidence="1">
    <location>
        <begin position="74"/>
        <end position="137"/>
    </location>
</feature>
<dbReference type="Gene3D" id="2.40.50.40">
    <property type="match status" value="1"/>
</dbReference>
<gene>
    <name evidence="2" type="ORF">M422DRAFT_265626</name>
</gene>
<sequence length="139" mass="15959">MCLINYNFDQSPPPLESIFRDAENISTKLILDNFRAVHPVFHISMLEPATPNPFPKQTIPPPPTIVIDEEEDNYEIDEILDSKIDRRRKCKLQYLVKWMGYEGTGQDSDWVLATEVNASELIEDFHQLYLAKPGPLSAL</sequence>
<dbReference type="AlphaFoldDB" id="A0A0C9V523"/>